<dbReference type="Proteomes" id="UP000223025">
    <property type="component" value="Segment"/>
</dbReference>
<evidence type="ECO:0000313" key="1">
    <source>
        <dbReference type="EMBL" id="AUZ95419.1"/>
    </source>
</evidence>
<sequence length="55" mass="6430">MHATCKAVDFRVFNVSRSKMIHIFKNIPEIGGYGTYRRKPGMYHVDIGPSRHWSH</sequence>
<accession>A0A2L0V0V8</accession>
<dbReference type="KEGG" id="vg:40088665"/>
<dbReference type="SUPFAM" id="SSF55166">
    <property type="entry name" value="Hedgehog/DD-peptidase"/>
    <property type="match status" value="1"/>
</dbReference>
<protein>
    <recommendedName>
        <fullName evidence="3">DUF882 domain-containing protein</fullName>
    </recommendedName>
</protein>
<dbReference type="EMBL" id="MF403008">
    <property type="protein sequence ID" value="AUZ95419.1"/>
    <property type="molecule type" value="Genomic_DNA"/>
</dbReference>
<dbReference type="RefSeq" id="YP_009612327.1">
    <property type="nucleotide sequence ID" value="NC_042013.1"/>
</dbReference>
<proteinExistence type="predicted"/>
<evidence type="ECO:0000313" key="2">
    <source>
        <dbReference type="Proteomes" id="UP000223025"/>
    </source>
</evidence>
<reference evidence="1 2" key="1">
    <citation type="submission" date="2017-06" db="EMBL/GenBank/DDBJ databases">
        <authorList>
            <person name="Kim H.J."/>
            <person name="Triplett B.A."/>
        </authorList>
    </citation>
    <scope>NUCLEOTIDE SEQUENCE [LARGE SCALE GENOMIC DNA]</scope>
</reference>
<evidence type="ECO:0008006" key="3">
    <source>
        <dbReference type="Google" id="ProtNLM"/>
    </source>
</evidence>
<dbReference type="InterPro" id="IPR009045">
    <property type="entry name" value="Zn_M74/Hedgehog-like"/>
</dbReference>
<keyword evidence="2" id="KW-1185">Reference proteome</keyword>
<name>A0A2L0V0V8_9CAUD</name>
<dbReference type="Gene3D" id="3.30.1380.10">
    <property type="match status" value="1"/>
</dbReference>
<dbReference type="GeneID" id="40088665"/>
<organism evidence="1 2">
    <name type="scientific">Agrobacterium phage Atu_ph07</name>
    <dbReference type="NCBI Taxonomy" id="2024264"/>
    <lineage>
        <taxon>Viruses</taxon>
        <taxon>Duplodnaviria</taxon>
        <taxon>Heunggongvirae</taxon>
        <taxon>Uroviricota</taxon>
        <taxon>Caudoviricetes</taxon>
        <taxon>Polybotosvirus</taxon>
        <taxon>Polybotosvirus Atuph07</taxon>
    </lineage>
</organism>